<reference evidence="3 4" key="1">
    <citation type="journal article" date="2016" name="Nat. Commun.">
        <title>Thousands of microbial genomes shed light on interconnected biogeochemical processes in an aquifer system.</title>
        <authorList>
            <person name="Anantharaman K."/>
            <person name="Brown C.T."/>
            <person name="Hug L.A."/>
            <person name="Sharon I."/>
            <person name="Castelle C.J."/>
            <person name="Probst A.J."/>
            <person name="Thomas B.C."/>
            <person name="Singh A."/>
            <person name="Wilkins M.J."/>
            <person name="Karaoz U."/>
            <person name="Brodie E.L."/>
            <person name="Williams K.H."/>
            <person name="Hubbard S.S."/>
            <person name="Banfield J.F."/>
        </authorList>
    </citation>
    <scope>NUCLEOTIDE SEQUENCE [LARGE SCALE GENOMIC DNA]</scope>
</reference>
<evidence type="ECO:0008006" key="5">
    <source>
        <dbReference type="Google" id="ProtNLM"/>
    </source>
</evidence>
<evidence type="ECO:0000313" key="4">
    <source>
        <dbReference type="Proteomes" id="UP000178040"/>
    </source>
</evidence>
<dbReference type="Proteomes" id="UP000178040">
    <property type="component" value="Unassembled WGS sequence"/>
</dbReference>
<organism evidence="3 4">
    <name type="scientific">Candidatus Roizmanbacteria bacterium RIFCSPLOWO2_01_FULL_37_16</name>
    <dbReference type="NCBI Taxonomy" id="1802058"/>
    <lineage>
        <taxon>Bacteria</taxon>
        <taxon>Candidatus Roizmaniibacteriota</taxon>
    </lineage>
</organism>
<keyword evidence="1" id="KW-0175">Coiled coil</keyword>
<proteinExistence type="predicted"/>
<evidence type="ECO:0000313" key="3">
    <source>
        <dbReference type="EMBL" id="OGK43457.1"/>
    </source>
</evidence>
<dbReference type="AlphaFoldDB" id="A0A1F7IJD7"/>
<sequence length="239" mass="27486">MYRKKIFLILLFTLILFNPLHSFAQDSSTETDADPTKRLFRESLKTTIEQQRSELKTTVSQMRENFKIMLEEKRKEASESFKQKREEFKQRLQTIRDEKKKLLVERINNKLENINKRRTDHMMSVLDRLSSILDRLKQRVDTAKTAGKDTTSLEQAIEAAQTKISEAEAAVTTQAGKVYVAEIVDETTLRETVGEIVSQFQTELRDVHKLVVDARQVVMNAVKEAAKLGKANEVSTPTP</sequence>
<feature type="chain" id="PRO_5009529354" description="DUF5667 domain-containing protein" evidence="2">
    <location>
        <begin position="25"/>
        <end position="239"/>
    </location>
</feature>
<feature type="coiled-coil region" evidence="1">
    <location>
        <begin position="45"/>
        <end position="170"/>
    </location>
</feature>
<comment type="caution">
    <text evidence="3">The sequence shown here is derived from an EMBL/GenBank/DDBJ whole genome shotgun (WGS) entry which is preliminary data.</text>
</comment>
<accession>A0A1F7IJD7</accession>
<feature type="signal peptide" evidence="2">
    <location>
        <begin position="1"/>
        <end position="24"/>
    </location>
</feature>
<name>A0A1F7IJD7_9BACT</name>
<gene>
    <name evidence="3" type="ORF">A3B40_01900</name>
</gene>
<evidence type="ECO:0000256" key="2">
    <source>
        <dbReference type="SAM" id="SignalP"/>
    </source>
</evidence>
<dbReference type="EMBL" id="MGAI01000050">
    <property type="protein sequence ID" value="OGK43457.1"/>
    <property type="molecule type" value="Genomic_DNA"/>
</dbReference>
<keyword evidence="2" id="KW-0732">Signal</keyword>
<evidence type="ECO:0000256" key="1">
    <source>
        <dbReference type="SAM" id="Coils"/>
    </source>
</evidence>
<protein>
    <recommendedName>
        <fullName evidence="5">DUF5667 domain-containing protein</fullName>
    </recommendedName>
</protein>